<comment type="caution">
    <text evidence="3">The sequence shown here is derived from an EMBL/GenBank/DDBJ whole genome shotgun (WGS) entry which is preliminary data.</text>
</comment>
<keyword evidence="2" id="KW-1133">Transmembrane helix</keyword>
<feature type="compositionally biased region" description="Low complexity" evidence="1">
    <location>
        <begin position="65"/>
        <end position="108"/>
    </location>
</feature>
<feature type="transmembrane region" description="Helical" evidence="2">
    <location>
        <begin position="159"/>
        <end position="180"/>
    </location>
</feature>
<evidence type="ECO:0000313" key="4">
    <source>
        <dbReference type="Proteomes" id="UP000559256"/>
    </source>
</evidence>
<accession>A0A8H5G338</accession>
<dbReference type="Proteomes" id="UP000559256">
    <property type="component" value="Unassembled WGS sequence"/>
</dbReference>
<keyword evidence="2" id="KW-0472">Membrane</keyword>
<name>A0A8H5G338_9AGAR</name>
<keyword evidence="4" id="KW-1185">Reference proteome</keyword>
<feature type="compositionally biased region" description="Basic and acidic residues" evidence="1">
    <location>
        <begin position="277"/>
        <end position="286"/>
    </location>
</feature>
<feature type="compositionally biased region" description="Basic and acidic residues" evidence="1">
    <location>
        <begin position="51"/>
        <end position="62"/>
    </location>
</feature>
<sequence>MRTSSFFLIGIQNHSPFTTLGPFPVETSQAAPPPTPTSIPDPPVPTPPEVPRPEPVETHSPEHLTPAAPSRTTSTAAASITNSSSGQTFSESPSSSSSSSQISTGKQSLISHDSKTSIVADSSSVLNSAFSISLSTSITTETSTTTITKSPSSIKMTTILASVLGSTVLFLGVIISIFICRRRRRAKRPQKLDARMSAGIQKLLFPSRGTDHSTSSMRSISPFVITSTRGSSTVASQAKSRSNNLADFDSDGNESGSSDSSRQPEDRGRSAIVGPQKRGDRERDVIADDDQTPGTSSSSQPVSTETPWAVRHEDSGIRILQPRSCAERGREGNDTLVAAIIDLPPEYTFA</sequence>
<gene>
    <name evidence="3" type="ORF">D9758_012540</name>
</gene>
<evidence type="ECO:0000313" key="3">
    <source>
        <dbReference type="EMBL" id="KAF5357461.1"/>
    </source>
</evidence>
<feature type="compositionally biased region" description="Polar residues" evidence="1">
    <location>
        <begin position="234"/>
        <end position="245"/>
    </location>
</feature>
<dbReference type="AlphaFoldDB" id="A0A8H5G338"/>
<feature type="region of interest" description="Disordered" evidence="1">
    <location>
        <begin position="16"/>
        <end position="108"/>
    </location>
</feature>
<evidence type="ECO:0000256" key="1">
    <source>
        <dbReference type="SAM" id="MobiDB-lite"/>
    </source>
</evidence>
<feature type="region of interest" description="Disordered" evidence="1">
    <location>
        <begin position="234"/>
        <end position="314"/>
    </location>
</feature>
<organism evidence="3 4">
    <name type="scientific">Tetrapyrgos nigripes</name>
    <dbReference type="NCBI Taxonomy" id="182062"/>
    <lineage>
        <taxon>Eukaryota</taxon>
        <taxon>Fungi</taxon>
        <taxon>Dikarya</taxon>
        <taxon>Basidiomycota</taxon>
        <taxon>Agaricomycotina</taxon>
        <taxon>Agaricomycetes</taxon>
        <taxon>Agaricomycetidae</taxon>
        <taxon>Agaricales</taxon>
        <taxon>Marasmiineae</taxon>
        <taxon>Marasmiaceae</taxon>
        <taxon>Tetrapyrgos</taxon>
    </lineage>
</organism>
<dbReference type="EMBL" id="JAACJM010000051">
    <property type="protein sequence ID" value="KAF5357461.1"/>
    <property type="molecule type" value="Genomic_DNA"/>
</dbReference>
<reference evidence="3 4" key="1">
    <citation type="journal article" date="2020" name="ISME J.">
        <title>Uncovering the hidden diversity of litter-decomposition mechanisms in mushroom-forming fungi.</title>
        <authorList>
            <person name="Floudas D."/>
            <person name="Bentzer J."/>
            <person name="Ahren D."/>
            <person name="Johansson T."/>
            <person name="Persson P."/>
            <person name="Tunlid A."/>
        </authorList>
    </citation>
    <scope>NUCLEOTIDE SEQUENCE [LARGE SCALE GENOMIC DNA]</scope>
    <source>
        <strain evidence="3 4">CBS 291.85</strain>
    </source>
</reference>
<feature type="compositionally biased region" description="Pro residues" evidence="1">
    <location>
        <begin position="31"/>
        <end position="50"/>
    </location>
</feature>
<protein>
    <submittedName>
        <fullName evidence="3">Uncharacterized protein</fullName>
    </submittedName>
</protein>
<evidence type="ECO:0000256" key="2">
    <source>
        <dbReference type="SAM" id="Phobius"/>
    </source>
</evidence>
<feature type="compositionally biased region" description="Polar residues" evidence="1">
    <location>
        <begin position="292"/>
        <end position="306"/>
    </location>
</feature>
<proteinExistence type="predicted"/>
<keyword evidence="2" id="KW-0812">Transmembrane</keyword>